<dbReference type="Proteomes" id="UP000637628">
    <property type="component" value="Unassembled WGS sequence"/>
</dbReference>
<reference evidence="2 3" key="1">
    <citation type="submission" date="2021-01" db="EMBL/GenBank/DDBJ databases">
        <title>Whole genome shotgun sequence of Actinoplanes durhamensis NBRC 14914.</title>
        <authorList>
            <person name="Komaki H."/>
            <person name="Tamura T."/>
        </authorList>
    </citation>
    <scope>NUCLEOTIDE SEQUENCE [LARGE SCALE GENOMIC DNA]</scope>
    <source>
        <strain evidence="2 3">NBRC 14914</strain>
    </source>
</reference>
<keyword evidence="1" id="KW-0812">Transmembrane</keyword>
<keyword evidence="3" id="KW-1185">Reference proteome</keyword>
<feature type="transmembrane region" description="Helical" evidence="1">
    <location>
        <begin position="117"/>
        <end position="138"/>
    </location>
</feature>
<evidence type="ECO:0008006" key="4">
    <source>
        <dbReference type="Google" id="ProtNLM"/>
    </source>
</evidence>
<dbReference type="EMBL" id="BOML01000059">
    <property type="protein sequence ID" value="GIE06136.1"/>
    <property type="molecule type" value="Genomic_DNA"/>
</dbReference>
<evidence type="ECO:0000313" key="3">
    <source>
        <dbReference type="Proteomes" id="UP000637628"/>
    </source>
</evidence>
<sequence>MRSETLSGTLSAVKLYAERLPTAIRQLLTDITVVLWVYLWIRAGLWVHDMVEKLAVPGQKLQSAGGGIADNLADAGGKVGRVPLVGDQLVKPFNGAADAARSLADAGVQQQQIVDQLALIITLIALAVPLALVLFLWLPLRLRWMRRAAVASSVRGEPAGRDLLALRALASQPLNELAKLGPDIAQSWRNGDAAAVDALAALELKRLGLTGSGRRR</sequence>
<protein>
    <recommendedName>
        <fullName evidence="4">Transmembrane protein</fullName>
    </recommendedName>
</protein>
<keyword evidence="1" id="KW-0472">Membrane</keyword>
<name>A0ABQ3Z8I1_9ACTN</name>
<organism evidence="2 3">
    <name type="scientific">Paractinoplanes durhamensis</name>
    <dbReference type="NCBI Taxonomy" id="113563"/>
    <lineage>
        <taxon>Bacteria</taxon>
        <taxon>Bacillati</taxon>
        <taxon>Actinomycetota</taxon>
        <taxon>Actinomycetes</taxon>
        <taxon>Micromonosporales</taxon>
        <taxon>Micromonosporaceae</taxon>
        <taxon>Paractinoplanes</taxon>
    </lineage>
</organism>
<comment type="caution">
    <text evidence="2">The sequence shown here is derived from an EMBL/GenBank/DDBJ whole genome shotgun (WGS) entry which is preliminary data.</text>
</comment>
<evidence type="ECO:0000256" key="1">
    <source>
        <dbReference type="SAM" id="Phobius"/>
    </source>
</evidence>
<keyword evidence="1" id="KW-1133">Transmembrane helix</keyword>
<accession>A0ABQ3Z8I1</accession>
<proteinExistence type="predicted"/>
<gene>
    <name evidence="2" type="ORF">Adu01nite_74860</name>
</gene>
<evidence type="ECO:0000313" key="2">
    <source>
        <dbReference type="EMBL" id="GIE06136.1"/>
    </source>
</evidence>